<dbReference type="RefSeq" id="WP_036453869.1">
    <property type="nucleotide sequence ID" value="NZ_CP027541.1"/>
</dbReference>
<evidence type="ECO:0000313" key="5">
    <source>
        <dbReference type="Proteomes" id="UP000011200"/>
    </source>
</evidence>
<dbReference type="InterPro" id="IPR001451">
    <property type="entry name" value="Hexapep"/>
</dbReference>
<dbReference type="EMBL" id="CP027541">
    <property type="protein sequence ID" value="AWT56769.1"/>
    <property type="molecule type" value="Genomic_DNA"/>
</dbReference>
<dbReference type="GO" id="GO:0005829">
    <property type="term" value="C:cytosol"/>
    <property type="evidence" value="ECO:0007669"/>
    <property type="project" value="TreeGrafter"/>
</dbReference>
<keyword evidence="2 4" id="KW-0808">Transferase</keyword>
<dbReference type="InterPro" id="IPR051159">
    <property type="entry name" value="Hexapeptide_acetyltransf"/>
</dbReference>
<accession>A0A2U9PY70</accession>
<dbReference type="Gene3D" id="2.160.10.10">
    <property type="entry name" value="Hexapeptide repeat proteins"/>
    <property type="match status" value="1"/>
</dbReference>
<dbReference type="SUPFAM" id="SSF51161">
    <property type="entry name" value="Trimeric LpxA-like enzymes"/>
    <property type="match status" value="1"/>
</dbReference>
<proteinExistence type="inferred from homology"/>
<evidence type="ECO:0000256" key="3">
    <source>
        <dbReference type="SAM" id="Phobius"/>
    </source>
</evidence>
<sequence>MSITQPHRSLAARRGRPYDKGRGLCAQVLWVAMSNLIFTQVWCPNRLRCAMLRWFGAQVGDNVLIRHRVTVQWPWRLSIGNNSWIGVGSELYNLDRIVIGSDVCISQYVYLCTGSHDRTSATFEFDNGPITIEDGVWVCARSTVLRGVHIGANSVIGAMSLVQRDVPPDSLVQAAQPTVSRM</sequence>
<comment type="similarity">
    <text evidence="1">Belongs to the transferase hexapeptide repeat family.</text>
</comment>
<dbReference type="PANTHER" id="PTHR23416:SF23">
    <property type="entry name" value="ACETYLTRANSFERASE C18B11.09C-RELATED"/>
    <property type="match status" value="1"/>
</dbReference>
<evidence type="ECO:0000256" key="2">
    <source>
        <dbReference type="ARBA" id="ARBA00022679"/>
    </source>
</evidence>
<reference evidence="5" key="2">
    <citation type="submission" date="2018-03" db="EMBL/GenBank/DDBJ databases">
        <authorList>
            <person name="Derbyshire K."/>
            <person name="Gray T.A."/>
            <person name="Champion M."/>
        </authorList>
    </citation>
    <scope>NUCLEOTIDE SEQUENCE [LARGE SCALE GENOMIC DNA]</scope>
    <source>
        <strain evidence="5">MKD8</strain>
    </source>
</reference>
<reference evidence="4 5" key="1">
    <citation type="journal article" date="2013" name="Genome Announc.">
        <title>Draft genome sequence of MKD8, a conjugal recipient Mycobacterium smegmatis strain.</title>
        <authorList>
            <person name="Gray T.A."/>
            <person name="Palumbo M.J."/>
            <person name="Derbyshire K.M."/>
        </authorList>
    </citation>
    <scope>NUCLEOTIDE SEQUENCE [LARGE SCALE GENOMIC DNA]</scope>
    <source>
        <strain evidence="4 5">MKD8</strain>
    </source>
</reference>
<gene>
    <name evidence="4" type="ORF">D806_058290</name>
</gene>
<evidence type="ECO:0000313" key="4">
    <source>
        <dbReference type="EMBL" id="AWT56769.1"/>
    </source>
</evidence>
<dbReference type="Pfam" id="PF00132">
    <property type="entry name" value="Hexapep"/>
    <property type="match status" value="1"/>
</dbReference>
<dbReference type="InterPro" id="IPR011004">
    <property type="entry name" value="Trimer_LpxA-like_sf"/>
</dbReference>
<dbReference type="Proteomes" id="UP000011200">
    <property type="component" value="Chromosome"/>
</dbReference>
<dbReference type="AlphaFoldDB" id="A0A2U9PY70"/>
<dbReference type="PANTHER" id="PTHR23416">
    <property type="entry name" value="SIALIC ACID SYNTHASE-RELATED"/>
    <property type="match status" value="1"/>
</dbReference>
<name>A0A2U9PY70_MYCSE</name>
<dbReference type="GO" id="GO:0008374">
    <property type="term" value="F:O-acyltransferase activity"/>
    <property type="evidence" value="ECO:0007669"/>
    <property type="project" value="TreeGrafter"/>
</dbReference>
<keyword evidence="3" id="KW-1133">Transmembrane helix</keyword>
<organism evidence="4 5">
    <name type="scientific">Mycolicibacterium smegmatis (strain MKD8)</name>
    <name type="common">Mycobacterium smegmatis</name>
    <dbReference type="NCBI Taxonomy" id="1214915"/>
    <lineage>
        <taxon>Bacteria</taxon>
        <taxon>Bacillati</taxon>
        <taxon>Actinomycetota</taxon>
        <taxon>Actinomycetes</taxon>
        <taxon>Mycobacteriales</taxon>
        <taxon>Mycobacteriaceae</taxon>
        <taxon>Mycolicibacterium</taxon>
    </lineage>
</organism>
<dbReference type="CDD" id="cd05825">
    <property type="entry name" value="LbH_wcaF_like"/>
    <property type="match status" value="1"/>
</dbReference>
<feature type="transmembrane region" description="Helical" evidence="3">
    <location>
        <begin position="21"/>
        <end position="42"/>
    </location>
</feature>
<keyword evidence="3" id="KW-0812">Transmembrane</keyword>
<keyword evidence="3" id="KW-0472">Membrane</keyword>
<protein>
    <submittedName>
        <fullName evidence="4">Putative colanic acid biosynthesis acetyltransferase WcaF</fullName>
    </submittedName>
</protein>
<evidence type="ECO:0000256" key="1">
    <source>
        <dbReference type="ARBA" id="ARBA00007274"/>
    </source>
</evidence>